<gene>
    <name evidence="2" type="ORF">O181_016357</name>
</gene>
<name>A0A9Q3C5G6_9BASI</name>
<evidence type="ECO:0000313" key="3">
    <source>
        <dbReference type="Proteomes" id="UP000765509"/>
    </source>
</evidence>
<feature type="compositionally biased region" description="Low complexity" evidence="1">
    <location>
        <begin position="194"/>
        <end position="207"/>
    </location>
</feature>
<dbReference type="PANTHER" id="PTHR38701">
    <property type="entry name" value="CHROMOSOME 8, WHOLE GENOME SHOTGUN SEQUENCE"/>
    <property type="match status" value="1"/>
</dbReference>
<keyword evidence="3" id="KW-1185">Reference proteome</keyword>
<evidence type="ECO:0000256" key="1">
    <source>
        <dbReference type="SAM" id="MobiDB-lite"/>
    </source>
</evidence>
<feature type="compositionally biased region" description="Polar residues" evidence="1">
    <location>
        <begin position="425"/>
        <end position="444"/>
    </location>
</feature>
<feature type="compositionally biased region" description="Low complexity" evidence="1">
    <location>
        <begin position="134"/>
        <end position="144"/>
    </location>
</feature>
<accession>A0A9Q3C5G6</accession>
<feature type="compositionally biased region" description="Low complexity" evidence="1">
    <location>
        <begin position="398"/>
        <end position="424"/>
    </location>
</feature>
<dbReference type="PANTHER" id="PTHR38701:SF1">
    <property type="entry name" value="UP-REGULATED DURING SEPTATION PROTEIN 1 DOMAIN-CONTAINING PROTEIN"/>
    <property type="match status" value="1"/>
</dbReference>
<feature type="compositionally biased region" description="Polar residues" evidence="1">
    <location>
        <begin position="120"/>
        <end position="133"/>
    </location>
</feature>
<proteinExistence type="predicted"/>
<dbReference type="OrthoDB" id="2555519at2759"/>
<dbReference type="AlphaFoldDB" id="A0A9Q3C5G6"/>
<dbReference type="Proteomes" id="UP000765509">
    <property type="component" value="Unassembled WGS sequence"/>
</dbReference>
<feature type="region of interest" description="Disordered" evidence="1">
    <location>
        <begin position="398"/>
        <end position="444"/>
    </location>
</feature>
<feature type="region of interest" description="Disordered" evidence="1">
    <location>
        <begin position="120"/>
        <end position="164"/>
    </location>
</feature>
<feature type="compositionally biased region" description="Low complexity" evidence="1">
    <location>
        <begin position="24"/>
        <end position="59"/>
    </location>
</feature>
<reference evidence="2" key="1">
    <citation type="submission" date="2021-03" db="EMBL/GenBank/DDBJ databases">
        <title>Draft genome sequence of rust myrtle Austropuccinia psidii MF-1, a brazilian biotype.</title>
        <authorList>
            <person name="Quecine M.C."/>
            <person name="Pachon D.M.R."/>
            <person name="Bonatelli M.L."/>
            <person name="Correr F.H."/>
            <person name="Franceschini L.M."/>
            <person name="Leite T.F."/>
            <person name="Margarido G.R.A."/>
            <person name="Almeida C.A."/>
            <person name="Ferrarezi J.A."/>
            <person name="Labate C.A."/>
        </authorList>
    </citation>
    <scope>NUCLEOTIDE SEQUENCE</scope>
    <source>
        <strain evidence="2">MF-1</strain>
    </source>
</reference>
<sequence length="444" mass="49448">MSNFPNSNPIKFKTNFEINPIKISSNSSNSSSNPQSQPSQPSQQQSKFRSHSNSSNSSNFKPKILKNDLNNLSKSNLIRVNSNPSTNQISFLTNHSKPLKVQNHQSISSQNYQKTCQNYLKSSQNHQKSPQNHSNNLLLSPSLSKKSRSKSESSSLISSNSSSLISSSKSSLQTFQSNQTYSNLHSISKLKNSINSKSSNQSNLILNHHSNPPNLKDRLQPSQNSFPLNQLLESHQNSSDNNNDSSSADEARVNRKILDLEISNASLLAINKSLELTKAKQSNEIRELKKILKDQNLHQNLKFDDLLLDHDLDSNSSNSNSDSHQSSLTLEVLKNQDEKFNDLMNSIESLIFIGNRAIQSKPDSNLQRGQKVLNPIQIEIENNLISNSINLQSQSLSLSNHPHSIHPNLNSNPHPHPSINSSLSTLPTSNQNHLPPQNQVNQTT</sequence>
<comment type="caution">
    <text evidence="2">The sequence shown here is derived from an EMBL/GenBank/DDBJ whole genome shotgun (WGS) entry which is preliminary data.</text>
</comment>
<protein>
    <submittedName>
        <fullName evidence="2">Uncharacterized protein</fullName>
    </submittedName>
</protein>
<feature type="region of interest" description="Disordered" evidence="1">
    <location>
        <begin position="1"/>
        <end position="64"/>
    </location>
</feature>
<feature type="region of interest" description="Disordered" evidence="1">
    <location>
        <begin position="194"/>
        <end position="223"/>
    </location>
</feature>
<feature type="compositionally biased region" description="Low complexity" evidence="1">
    <location>
        <begin position="152"/>
        <end position="164"/>
    </location>
</feature>
<organism evidence="2 3">
    <name type="scientific">Austropuccinia psidii MF-1</name>
    <dbReference type="NCBI Taxonomy" id="1389203"/>
    <lineage>
        <taxon>Eukaryota</taxon>
        <taxon>Fungi</taxon>
        <taxon>Dikarya</taxon>
        <taxon>Basidiomycota</taxon>
        <taxon>Pucciniomycotina</taxon>
        <taxon>Pucciniomycetes</taxon>
        <taxon>Pucciniales</taxon>
        <taxon>Sphaerophragmiaceae</taxon>
        <taxon>Austropuccinia</taxon>
    </lineage>
</organism>
<evidence type="ECO:0000313" key="2">
    <source>
        <dbReference type="EMBL" id="MBW0476642.1"/>
    </source>
</evidence>
<dbReference type="EMBL" id="AVOT02004534">
    <property type="protein sequence ID" value="MBW0476642.1"/>
    <property type="molecule type" value="Genomic_DNA"/>
</dbReference>